<evidence type="ECO:0000259" key="2">
    <source>
        <dbReference type="PROSITE" id="PS50010"/>
    </source>
</evidence>
<gene>
    <name evidence="3" type="ORF">KIPB_003296</name>
</gene>
<dbReference type="GO" id="GO:0005085">
    <property type="term" value="F:guanyl-nucleotide exchange factor activity"/>
    <property type="evidence" value="ECO:0007669"/>
    <property type="project" value="InterPro"/>
</dbReference>
<evidence type="ECO:0000313" key="3">
    <source>
        <dbReference type="EMBL" id="GIQ82203.1"/>
    </source>
</evidence>
<dbReference type="GO" id="GO:0005737">
    <property type="term" value="C:cytoplasm"/>
    <property type="evidence" value="ECO:0007669"/>
    <property type="project" value="TreeGrafter"/>
</dbReference>
<dbReference type="SMART" id="SM00325">
    <property type="entry name" value="RhoGEF"/>
    <property type="match status" value="1"/>
</dbReference>
<dbReference type="InterPro" id="IPR051092">
    <property type="entry name" value="FYVE_RhoGEF_PH"/>
</dbReference>
<dbReference type="Pfam" id="PF00621">
    <property type="entry name" value="RhoGEF"/>
    <property type="match status" value="1"/>
</dbReference>
<feature type="region of interest" description="Disordered" evidence="1">
    <location>
        <begin position="242"/>
        <end position="321"/>
    </location>
</feature>
<sequence>SGRERDVTDLVVRHLLGASGDRESDLLRDIRTLLPRQYQSNRNGLKEVSRCQIETTLRVLLAETQSIVQCLHEREGGLLGVLEGWLHQQHPQTGTASRVALGSVLGGLEGSLPYDRVLANRGYGVCQTLLGQLDLSDPSDPDALLSLFIDPKETSTHTVLYHMGVTKQVRRYCLIPFLKLLGGNARETLSSNETKVQRLTSFSLWPRFESSGLLDVTAGPDGIRYSIAPVFQATVQHLIDKHGIGHTPPRPPTVPHPQVPRDLSDTEVSTTAPTPQHNSQRSCHKSWPSNGKSVSSTEPVRASEDVPCSDEGDCPHNRRLGETRPRRLSWLGSLSLSRGSLRVEETTPPVTPSDARHRALEALVCWVGVCEGATHQLGHMLSGCLQTVPTAATTLQQHISYVSSLRQVTDVCAQSLRTHPETTPLSDAIIGCVPPFPMVRHLADIGTYLGEKTVCRQAGESLAGLKAWRKKLTHNIKRSQNAILRNLGSYRDSLPTESQQCKDLQRAELYLTLADRTDITSEGLDEKVRLMALVQRLGMMSGGQKTKLGRSRQGVVASMVLEVTAPNGAGLTTTKPRDVYLLTDRIVITRDHMTNRDLSVLHEIGLDDVQVTYTGPVRAPTTVTIQAKSKAVTMRSLHDPDPGASHIGLLVQRAQEALENTGEDPVLVMALDDVMDVELENSILLSHANTSYLAAFESLYEPLEIYRRLYDRVDTLYGVDLGAVLEYMRALHTGQHPEPPSPLHASVHVLQLTGPNLRLLSVLEPLGPLRARLKTAMIEDTPLKWVDLAMEGQIEELQSIVSVFKAQMGETGVYAEGVEGREGEMKSTWLEEAWDTLYKNTQATEDTGSFDSTEPAAVSNQYRISLQSTEEEPVVLSMVETLCLLSNDITSMIVGLNMVADTFTLGLEADITDMPIVAERLPFLDSIVTCLLDTRREIVLSVMSRCLSTVGLLSESVLGVEWRQDGITRSTAGHSQWQAEVKSGVLDHSCTQAALFTLSPVHVSLAQVLFDSTDSVSHQRLKVVQEVLQTEITFNSRMAELLTRLHGASQSLKGVQSESLSRHTRNVTLVREVSSNIITALENMVVSGATLGDVFIQTAPQICHFKPYIGQYEALRTLITEPAVHKALSREESRSLDLAESVEPPRTMLSLIIEPVQRTMRYKMLAEEYMKHTPTGHPELEGMRLAVDRLSAIADGANETKRQADQKDSLLQLCDDLSGANMVDMRQSLLQPHRCLIGKMELEVACSILQISPPNEHTVYLLNDILLVMGPIDSAESMTLIRELPLESVEVTLEEQDDVTATLTLQEPGLSMRTLSVSRAVKWGEMVLKAQV</sequence>
<evidence type="ECO:0000313" key="4">
    <source>
        <dbReference type="Proteomes" id="UP000265618"/>
    </source>
</evidence>
<dbReference type="Proteomes" id="UP000265618">
    <property type="component" value="Unassembled WGS sequence"/>
</dbReference>
<feature type="non-terminal residue" evidence="3">
    <location>
        <position position="1332"/>
    </location>
</feature>
<comment type="caution">
    <text evidence="3">The sequence shown here is derived from an EMBL/GenBank/DDBJ whole genome shotgun (WGS) entry which is preliminary data.</text>
</comment>
<dbReference type="PROSITE" id="PS50010">
    <property type="entry name" value="DH_2"/>
    <property type="match status" value="1"/>
</dbReference>
<feature type="domain" description="DH" evidence="2">
    <location>
        <begin position="1019"/>
        <end position="1200"/>
    </location>
</feature>
<dbReference type="EMBL" id="BDIP01000620">
    <property type="protein sequence ID" value="GIQ82203.1"/>
    <property type="molecule type" value="Genomic_DNA"/>
</dbReference>
<dbReference type="PANTHER" id="PTHR12673:SF159">
    <property type="entry name" value="LD03170P"/>
    <property type="match status" value="1"/>
</dbReference>
<dbReference type="InterPro" id="IPR000219">
    <property type="entry name" value="DH_dom"/>
</dbReference>
<dbReference type="PANTHER" id="PTHR12673">
    <property type="entry name" value="FACIOGENITAL DYSPLASIA PROTEIN"/>
    <property type="match status" value="1"/>
</dbReference>
<name>A0A9K3CS05_9EUKA</name>
<dbReference type="InterPro" id="IPR035899">
    <property type="entry name" value="DBL_dom_sf"/>
</dbReference>
<dbReference type="SUPFAM" id="SSF48065">
    <property type="entry name" value="DBL homology domain (DH-domain)"/>
    <property type="match status" value="1"/>
</dbReference>
<organism evidence="3 4">
    <name type="scientific">Kipferlia bialata</name>
    <dbReference type="NCBI Taxonomy" id="797122"/>
    <lineage>
        <taxon>Eukaryota</taxon>
        <taxon>Metamonada</taxon>
        <taxon>Carpediemonas-like organisms</taxon>
        <taxon>Kipferlia</taxon>
    </lineage>
</organism>
<proteinExistence type="predicted"/>
<dbReference type="Gene3D" id="1.20.900.10">
    <property type="entry name" value="Dbl homology (DH) domain"/>
    <property type="match status" value="1"/>
</dbReference>
<evidence type="ECO:0000256" key="1">
    <source>
        <dbReference type="SAM" id="MobiDB-lite"/>
    </source>
</evidence>
<keyword evidence="4" id="KW-1185">Reference proteome</keyword>
<dbReference type="OrthoDB" id="245697at2759"/>
<reference evidence="3 4" key="1">
    <citation type="journal article" date="2018" name="PLoS ONE">
        <title>The draft genome of Kipferlia bialata reveals reductive genome evolution in fornicate parasites.</title>
        <authorList>
            <person name="Tanifuji G."/>
            <person name="Takabayashi S."/>
            <person name="Kume K."/>
            <person name="Takagi M."/>
            <person name="Nakayama T."/>
            <person name="Kamikawa R."/>
            <person name="Inagaki Y."/>
            <person name="Hashimoto T."/>
        </authorList>
    </citation>
    <scope>NUCLEOTIDE SEQUENCE [LARGE SCALE GENOMIC DNA]</scope>
    <source>
        <strain evidence="3">NY0173</strain>
    </source>
</reference>
<feature type="compositionally biased region" description="Pro residues" evidence="1">
    <location>
        <begin position="248"/>
        <end position="258"/>
    </location>
</feature>
<protein>
    <recommendedName>
        <fullName evidence="2">DH domain-containing protein</fullName>
    </recommendedName>
</protein>
<accession>A0A9K3CS05</accession>
<feature type="compositionally biased region" description="Polar residues" evidence="1">
    <location>
        <begin position="266"/>
        <end position="298"/>
    </location>
</feature>